<evidence type="ECO:0000313" key="4">
    <source>
        <dbReference type="Proteomes" id="UP001226574"/>
    </source>
</evidence>
<dbReference type="InterPro" id="IPR004045">
    <property type="entry name" value="Glutathione_S-Trfase_N"/>
</dbReference>
<dbReference type="EMBL" id="JAVIFY010000003">
    <property type="protein sequence ID" value="MDQ9091084.1"/>
    <property type="molecule type" value="Genomic_DNA"/>
</dbReference>
<keyword evidence="4" id="KW-1185">Reference proteome</keyword>
<dbReference type="SFLD" id="SFLDS00019">
    <property type="entry name" value="Glutathione_Transferase_(cytos"/>
    <property type="match status" value="1"/>
</dbReference>
<evidence type="ECO:0000259" key="2">
    <source>
        <dbReference type="PROSITE" id="PS50405"/>
    </source>
</evidence>
<feature type="domain" description="GST N-terminal" evidence="1">
    <location>
        <begin position="1"/>
        <end position="80"/>
    </location>
</feature>
<dbReference type="InterPro" id="IPR036249">
    <property type="entry name" value="Thioredoxin-like_sf"/>
</dbReference>
<dbReference type="SFLD" id="SFLDG01150">
    <property type="entry name" value="Main.1:_Beta-like"/>
    <property type="match status" value="1"/>
</dbReference>
<dbReference type="SUPFAM" id="SSF52833">
    <property type="entry name" value="Thioredoxin-like"/>
    <property type="match status" value="1"/>
</dbReference>
<dbReference type="Pfam" id="PF13410">
    <property type="entry name" value="GST_C_2"/>
    <property type="match status" value="1"/>
</dbReference>
<accession>A0ABU1B978</accession>
<proteinExistence type="predicted"/>
<dbReference type="SFLD" id="SFLDG00358">
    <property type="entry name" value="Main_(cytGST)"/>
    <property type="match status" value="1"/>
</dbReference>
<protein>
    <submittedName>
        <fullName evidence="3">Glutathione S-transferase N-terminal domain-containing protein</fullName>
    </submittedName>
</protein>
<name>A0ABU1B978_PSEHA</name>
<dbReference type="InterPro" id="IPR036282">
    <property type="entry name" value="Glutathione-S-Trfase_C_sf"/>
</dbReference>
<dbReference type="RefSeq" id="WP_309038575.1">
    <property type="nucleotide sequence ID" value="NZ_JAVIFY010000003.1"/>
</dbReference>
<dbReference type="InterPro" id="IPR010987">
    <property type="entry name" value="Glutathione-S-Trfase_C-like"/>
</dbReference>
<dbReference type="PROSITE" id="PS50405">
    <property type="entry name" value="GST_CTER"/>
    <property type="match status" value="1"/>
</dbReference>
<comment type="caution">
    <text evidence="3">The sequence shown here is derived from an EMBL/GenBank/DDBJ whole genome shotgun (WGS) entry which is preliminary data.</text>
</comment>
<organism evidence="3 4">
    <name type="scientific">Pseudoalteromonas haloplanktis</name>
    <name type="common">Alteromonas haloplanktis</name>
    <dbReference type="NCBI Taxonomy" id="228"/>
    <lineage>
        <taxon>Bacteria</taxon>
        <taxon>Pseudomonadati</taxon>
        <taxon>Pseudomonadota</taxon>
        <taxon>Gammaproteobacteria</taxon>
        <taxon>Alteromonadales</taxon>
        <taxon>Pseudoalteromonadaceae</taxon>
        <taxon>Pseudoalteromonas</taxon>
    </lineage>
</organism>
<dbReference type="PANTHER" id="PTHR44051:SF19">
    <property type="entry name" value="DISULFIDE-BOND OXIDOREDUCTASE YFCG"/>
    <property type="match status" value="1"/>
</dbReference>
<dbReference type="Gene3D" id="3.40.30.10">
    <property type="entry name" value="Glutaredoxin"/>
    <property type="match status" value="1"/>
</dbReference>
<sequence length="225" mass="25754">MIKFYFHHTPNPMKVALFLEETGLPYELVPVDTLKGEQHTPEFKAINPNAKAPAIMDGQTRVFDSNAILMYLSEKYGKLAGKPEDRAEMLSWLMFIASGLGPYSGQSVHFRHAAPEKLDYAINRYLREAQRHYEVLDTHLAGREFIVGDEFTIADVSAWGWIDKATVVLGEEGLAPYPNLQRWFTRIDSRPAVERARKVGTDINFKKEFDEQARRAFFPSNYPKV</sequence>
<dbReference type="SUPFAM" id="SSF47616">
    <property type="entry name" value="GST C-terminal domain-like"/>
    <property type="match status" value="1"/>
</dbReference>
<reference evidence="3 4" key="1">
    <citation type="submission" date="2023-08" db="EMBL/GenBank/DDBJ databases">
        <title>Pseudoalteromonas haloplanktis LL1 genome.</title>
        <authorList>
            <person name="Wu S."/>
        </authorList>
    </citation>
    <scope>NUCLEOTIDE SEQUENCE [LARGE SCALE GENOMIC DNA]</scope>
    <source>
        <strain evidence="3 4">LL1</strain>
    </source>
</reference>
<dbReference type="InterPro" id="IPR040079">
    <property type="entry name" value="Glutathione_S-Trfase"/>
</dbReference>
<evidence type="ECO:0000259" key="1">
    <source>
        <dbReference type="PROSITE" id="PS50404"/>
    </source>
</evidence>
<dbReference type="Gene3D" id="1.20.1050.10">
    <property type="match status" value="1"/>
</dbReference>
<dbReference type="CDD" id="cd03048">
    <property type="entry name" value="GST_N_Ure2p_like"/>
    <property type="match status" value="1"/>
</dbReference>
<evidence type="ECO:0000313" key="3">
    <source>
        <dbReference type="EMBL" id="MDQ9091084.1"/>
    </source>
</evidence>
<dbReference type="Pfam" id="PF02798">
    <property type="entry name" value="GST_N"/>
    <property type="match status" value="1"/>
</dbReference>
<dbReference type="PANTHER" id="PTHR44051">
    <property type="entry name" value="GLUTATHIONE S-TRANSFERASE-RELATED"/>
    <property type="match status" value="1"/>
</dbReference>
<gene>
    <name evidence="3" type="ORF">RC083_05685</name>
</gene>
<dbReference type="Proteomes" id="UP001226574">
    <property type="component" value="Unassembled WGS sequence"/>
</dbReference>
<dbReference type="SFLD" id="SFLDG01151">
    <property type="entry name" value="Main.2:_Nu-like"/>
    <property type="match status" value="1"/>
</dbReference>
<dbReference type="PROSITE" id="PS50404">
    <property type="entry name" value="GST_NTER"/>
    <property type="match status" value="1"/>
</dbReference>
<feature type="domain" description="GST C-terminal" evidence="2">
    <location>
        <begin position="82"/>
        <end position="217"/>
    </location>
</feature>